<keyword evidence="3" id="KW-0645">Protease</keyword>
<evidence type="ECO:0000256" key="1">
    <source>
        <dbReference type="ARBA" id="ARBA00000707"/>
    </source>
</evidence>
<dbReference type="STRING" id="1858805.M5G089"/>
<proteinExistence type="predicted"/>
<dbReference type="AlphaFoldDB" id="M5G089"/>
<evidence type="ECO:0000313" key="9">
    <source>
        <dbReference type="EMBL" id="EJT97187.1"/>
    </source>
</evidence>
<evidence type="ECO:0000256" key="6">
    <source>
        <dbReference type="ARBA" id="ARBA00022807"/>
    </source>
</evidence>
<dbReference type="GO" id="GO:0043130">
    <property type="term" value="F:ubiquitin binding"/>
    <property type="evidence" value="ECO:0007669"/>
    <property type="project" value="TreeGrafter"/>
</dbReference>
<dbReference type="Gene3D" id="1.20.1300.20">
    <property type="entry name" value="Peptidase C65 Otubain, subdomain 2"/>
    <property type="match status" value="1"/>
</dbReference>
<keyword evidence="4" id="KW-0833">Ubl conjugation pathway</keyword>
<dbReference type="GO" id="GO:0071108">
    <property type="term" value="P:protein K48-linked deubiquitination"/>
    <property type="evidence" value="ECO:0007669"/>
    <property type="project" value="TreeGrafter"/>
</dbReference>
<dbReference type="Pfam" id="PF10275">
    <property type="entry name" value="Peptidase_C65"/>
    <property type="match status" value="1"/>
</dbReference>
<accession>M5G089</accession>
<dbReference type="GO" id="GO:0004843">
    <property type="term" value="F:cysteine-type deubiquitinase activity"/>
    <property type="evidence" value="ECO:0007669"/>
    <property type="project" value="UniProtKB-EC"/>
</dbReference>
<dbReference type="CDD" id="cd22749">
    <property type="entry name" value="Otubain_C65"/>
    <property type="match status" value="1"/>
</dbReference>
<dbReference type="InterPro" id="IPR003323">
    <property type="entry name" value="OTU_dom"/>
</dbReference>
<reference evidence="9 10" key="1">
    <citation type="journal article" date="2012" name="Science">
        <title>The Paleozoic origin of enzymatic lignin decomposition reconstructed from 31 fungal genomes.</title>
        <authorList>
            <person name="Floudas D."/>
            <person name="Binder M."/>
            <person name="Riley R."/>
            <person name="Barry K."/>
            <person name="Blanchette R.A."/>
            <person name="Henrissat B."/>
            <person name="Martinez A.T."/>
            <person name="Otillar R."/>
            <person name="Spatafora J.W."/>
            <person name="Yadav J.S."/>
            <person name="Aerts A."/>
            <person name="Benoit I."/>
            <person name="Boyd A."/>
            <person name="Carlson A."/>
            <person name="Copeland A."/>
            <person name="Coutinho P.M."/>
            <person name="de Vries R.P."/>
            <person name="Ferreira P."/>
            <person name="Findley K."/>
            <person name="Foster B."/>
            <person name="Gaskell J."/>
            <person name="Glotzer D."/>
            <person name="Gorecki P."/>
            <person name="Heitman J."/>
            <person name="Hesse C."/>
            <person name="Hori C."/>
            <person name="Igarashi K."/>
            <person name="Jurgens J.A."/>
            <person name="Kallen N."/>
            <person name="Kersten P."/>
            <person name="Kohler A."/>
            <person name="Kuees U."/>
            <person name="Kumar T.K.A."/>
            <person name="Kuo A."/>
            <person name="LaButti K."/>
            <person name="Larrondo L.F."/>
            <person name="Lindquist E."/>
            <person name="Ling A."/>
            <person name="Lombard V."/>
            <person name="Lucas S."/>
            <person name="Lundell T."/>
            <person name="Martin R."/>
            <person name="McLaughlin D.J."/>
            <person name="Morgenstern I."/>
            <person name="Morin E."/>
            <person name="Murat C."/>
            <person name="Nagy L.G."/>
            <person name="Nolan M."/>
            <person name="Ohm R.A."/>
            <person name="Patyshakuliyeva A."/>
            <person name="Rokas A."/>
            <person name="Ruiz-Duenas F.J."/>
            <person name="Sabat G."/>
            <person name="Salamov A."/>
            <person name="Samejima M."/>
            <person name="Schmutz J."/>
            <person name="Slot J.C."/>
            <person name="St John F."/>
            <person name="Stenlid J."/>
            <person name="Sun H."/>
            <person name="Sun S."/>
            <person name="Syed K."/>
            <person name="Tsang A."/>
            <person name="Wiebenga A."/>
            <person name="Young D."/>
            <person name="Pisabarro A."/>
            <person name="Eastwood D.C."/>
            <person name="Martin F."/>
            <person name="Cullen D."/>
            <person name="Grigoriev I.V."/>
            <person name="Hibbett D.S."/>
        </authorList>
    </citation>
    <scope>NUCLEOTIDE SEQUENCE [LARGE SCALE GENOMIC DNA]</scope>
    <source>
        <strain evidence="9 10">DJM-731 SS1</strain>
    </source>
</reference>
<dbReference type="PROSITE" id="PS50802">
    <property type="entry name" value="OTU"/>
    <property type="match status" value="1"/>
</dbReference>
<name>M5G089_DACPD</name>
<dbReference type="Gene3D" id="3.30.200.60">
    <property type="entry name" value="Peptidase C65 Otubain, subdomain 1"/>
    <property type="match status" value="1"/>
</dbReference>
<comment type="catalytic activity">
    <reaction evidence="1">
        <text>Thiol-dependent hydrolysis of ester, thioester, amide, peptide and isopeptide bonds formed by the C-terminal Gly of ubiquitin (a 76-residue protein attached to proteins as an intracellular targeting signal).</text>
        <dbReference type="EC" id="3.4.19.12"/>
    </reaction>
</comment>
<sequence>MHYFAPQQSVATGDETHRSSSGEGMSRTLQLALQESREITPMGIAGEEGGTDRVPQSALFPDGTKNFDEDEEEIQVEGELTDVDGINPEMKLSDLTDAQIIRLTQDLQEEESARRPLISPIEPLSELAEEYATGSRTVVDKLSYLERIGWRGVRRTRGDGDCFYRSLAFSYVERLLLAPDPALAVAMSLSTLQETRHLLDEAGFQQLVYEDFYDVLVRLISSIISPPGPYEPLLSSPGLLAAFQDAETSNSIVVYLRLLTSGYIRAHEEEFLPYLFSPDTGDLLDTRDFCEREVEASGKEADHVQEMALARALNLCVRIAYLDNSLGGQGAEGKVDFVTFESEQEGGNGMHEIALLYRPGHFDILETRDTE</sequence>
<dbReference type="InterPro" id="IPR038765">
    <property type="entry name" value="Papain-like_cys_pep_sf"/>
</dbReference>
<dbReference type="OrthoDB" id="18915at2759"/>
<keyword evidence="6" id="KW-0788">Thiol protease</keyword>
<feature type="compositionally biased region" description="Polar residues" evidence="7">
    <location>
        <begin position="1"/>
        <end position="11"/>
    </location>
</feature>
<evidence type="ECO:0000256" key="2">
    <source>
        <dbReference type="ARBA" id="ARBA00012759"/>
    </source>
</evidence>
<dbReference type="GO" id="GO:0006508">
    <property type="term" value="P:proteolysis"/>
    <property type="evidence" value="ECO:0007669"/>
    <property type="project" value="UniProtKB-KW"/>
</dbReference>
<dbReference type="InterPro" id="IPR019400">
    <property type="entry name" value="Peptidase_C65_otubain"/>
</dbReference>
<evidence type="ECO:0000313" key="10">
    <source>
        <dbReference type="Proteomes" id="UP000030653"/>
    </source>
</evidence>
<feature type="region of interest" description="Disordered" evidence="7">
    <location>
        <begin position="43"/>
        <end position="65"/>
    </location>
</feature>
<dbReference type="RefSeq" id="XP_040624085.1">
    <property type="nucleotide sequence ID" value="XM_040767641.1"/>
</dbReference>
<evidence type="ECO:0000259" key="8">
    <source>
        <dbReference type="PROSITE" id="PS50802"/>
    </source>
</evidence>
<dbReference type="GO" id="GO:0005634">
    <property type="term" value="C:nucleus"/>
    <property type="evidence" value="ECO:0007669"/>
    <property type="project" value="TreeGrafter"/>
</dbReference>
<dbReference type="InterPro" id="IPR042467">
    <property type="entry name" value="Peptidase_C65_otubain_sub2"/>
</dbReference>
<dbReference type="SUPFAM" id="SSF54001">
    <property type="entry name" value="Cysteine proteinases"/>
    <property type="match status" value="1"/>
</dbReference>
<evidence type="ECO:0000256" key="3">
    <source>
        <dbReference type="ARBA" id="ARBA00022670"/>
    </source>
</evidence>
<dbReference type="InterPro" id="IPR042468">
    <property type="entry name" value="Peptidase_C65_otubain_sub1"/>
</dbReference>
<keyword evidence="10" id="KW-1185">Reference proteome</keyword>
<dbReference type="EC" id="3.4.19.12" evidence="2"/>
<evidence type="ECO:0000256" key="5">
    <source>
        <dbReference type="ARBA" id="ARBA00022801"/>
    </source>
</evidence>
<dbReference type="HOGENOM" id="CLU_014832_3_3_1"/>
<gene>
    <name evidence="9" type="ORF">DACRYDRAFT_102570</name>
</gene>
<dbReference type="EMBL" id="JH795878">
    <property type="protein sequence ID" value="EJT97187.1"/>
    <property type="molecule type" value="Genomic_DNA"/>
</dbReference>
<dbReference type="PANTHER" id="PTHR12931">
    <property type="entry name" value="UBIQUITIN THIOLESTERASE PROTEIN OTUB"/>
    <property type="match status" value="1"/>
</dbReference>
<feature type="region of interest" description="Disordered" evidence="7">
    <location>
        <begin position="1"/>
        <end position="28"/>
    </location>
</feature>
<organism evidence="9 10">
    <name type="scientific">Dacryopinax primogenitus (strain DJM 731)</name>
    <name type="common">Brown rot fungus</name>
    <dbReference type="NCBI Taxonomy" id="1858805"/>
    <lineage>
        <taxon>Eukaryota</taxon>
        <taxon>Fungi</taxon>
        <taxon>Dikarya</taxon>
        <taxon>Basidiomycota</taxon>
        <taxon>Agaricomycotina</taxon>
        <taxon>Dacrymycetes</taxon>
        <taxon>Dacrymycetales</taxon>
        <taxon>Dacrymycetaceae</taxon>
        <taxon>Dacryopinax</taxon>
    </lineage>
</organism>
<evidence type="ECO:0000256" key="4">
    <source>
        <dbReference type="ARBA" id="ARBA00022786"/>
    </source>
</evidence>
<dbReference type="GeneID" id="63682703"/>
<keyword evidence="5" id="KW-0378">Hydrolase</keyword>
<dbReference type="PANTHER" id="PTHR12931:SF15">
    <property type="entry name" value="UBIQUITIN THIOESTERASE OTUBAIN-LIKE"/>
    <property type="match status" value="1"/>
</dbReference>
<dbReference type="OMA" id="ADHVQIT"/>
<feature type="domain" description="OTU" evidence="8">
    <location>
        <begin position="151"/>
        <end position="368"/>
    </location>
</feature>
<dbReference type="Proteomes" id="UP000030653">
    <property type="component" value="Unassembled WGS sequence"/>
</dbReference>
<evidence type="ECO:0000256" key="7">
    <source>
        <dbReference type="SAM" id="MobiDB-lite"/>
    </source>
</evidence>
<protein>
    <recommendedName>
        <fullName evidence="2">ubiquitinyl hydrolase 1</fullName>
        <ecNumber evidence="2">3.4.19.12</ecNumber>
    </recommendedName>
</protein>